<feature type="domain" description="Plastid lipid-associated protein/fibrillin conserved" evidence="3">
    <location>
        <begin position="48"/>
        <end position="238"/>
    </location>
</feature>
<evidence type="ECO:0000256" key="1">
    <source>
        <dbReference type="ARBA" id="ARBA00004474"/>
    </source>
</evidence>
<evidence type="ECO:0000256" key="2">
    <source>
        <dbReference type="ARBA" id="ARBA00022640"/>
    </source>
</evidence>
<sequence length="246" mass="26730">MSLSSQSHLSGCCLVSKPLQRTLASQSARRTVGAIALPFFKQQKPLRDVKAEVLKAVANTQRGQRATPAQRKEILALIESLEARNPTKSPAKSDLLSGRWSLLFTGPTEESEFRKTRAGTLEGPFLSRLKPLSANAFRTKGITQVLDPCAGKAENLAEFSIANAINGSLNILGAVTPSQDTAFQGTRVNVEFTAFDLKLGPLQTTIPLGWIKPKGWIQTTFLDSELRVGRGDKGSIFLAARQKIKK</sequence>
<dbReference type="InterPro" id="IPR006843">
    <property type="entry name" value="PAP/fibrillin_dom"/>
</dbReference>
<reference evidence="4 5" key="1">
    <citation type="journal article" date="2024" name="Nat. Commun.">
        <title>Phylogenomics reveals the evolutionary origins of lichenization in chlorophyte algae.</title>
        <authorList>
            <person name="Puginier C."/>
            <person name="Libourel C."/>
            <person name="Otte J."/>
            <person name="Skaloud P."/>
            <person name="Haon M."/>
            <person name="Grisel S."/>
            <person name="Petersen M."/>
            <person name="Berrin J.G."/>
            <person name="Delaux P.M."/>
            <person name="Dal Grande F."/>
            <person name="Keller J."/>
        </authorList>
    </citation>
    <scope>NUCLEOTIDE SEQUENCE [LARGE SCALE GENOMIC DNA]</scope>
    <source>
        <strain evidence="4 5">SAG 2523</strain>
    </source>
</reference>
<dbReference type="Proteomes" id="UP001485043">
    <property type="component" value="Unassembled WGS sequence"/>
</dbReference>
<organism evidence="4 5">
    <name type="scientific">Apatococcus fuscideae</name>
    <dbReference type="NCBI Taxonomy" id="2026836"/>
    <lineage>
        <taxon>Eukaryota</taxon>
        <taxon>Viridiplantae</taxon>
        <taxon>Chlorophyta</taxon>
        <taxon>core chlorophytes</taxon>
        <taxon>Trebouxiophyceae</taxon>
        <taxon>Chlorellales</taxon>
        <taxon>Chlorellaceae</taxon>
        <taxon>Apatococcus</taxon>
    </lineage>
</organism>
<gene>
    <name evidence="4" type="ORF">WJX84_010153</name>
</gene>
<dbReference type="GO" id="GO:0009536">
    <property type="term" value="C:plastid"/>
    <property type="evidence" value="ECO:0007669"/>
    <property type="project" value="UniProtKB-SubCell"/>
</dbReference>
<dbReference type="EMBL" id="JALJOV010001087">
    <property type="protein sequence ID" value="KAK9854794.1"/>
    <property type="molecule type" value="Genomic_DNA"/>
</dbReference>
<dbReference type="PANTHER" id="PTHR31906">
    <property type="entry name" value="PLASTID-LIPID-ASSOCIATED PROTEIN 4, CHLOROPLASTIC-RELATED"/>
    <property type="match status" value="1"/>
</dbReference>
<comment type="caution">
    <text evidence="4">The sequence shown here is derived from an EMBL/GenBank/DDBJ whole genome shotgun (WGS) entry which is preliminary data.</text>
</comment>
<proteinExistence type="predicted"/>
<dbReference type="Pfam" id="PF04755">
    <property type="entry name" value="PAP_fibrillin"/>
    <property type="match status" value="1"/>
</dbReference>
<dbReference type="InterPro" id="IPR039633">
    <property type="entry name" value="PAP"/>
</dbReference>
<name>A0AAW1SRJ3_9CHLO</name>
<protein>
    <recommendedName>
        <fullName evidence="3">Plastid lipid-associated protein/fibrillin conserved domain-containing protein</fullName>
    </recommendedName>
</protein>
<keyword evidence="2" id="KW-0934">Plastid</keyword>
<evidence type="ECO:0000259" key="3">
    <source>
        <dbReference type="Pfam" id="PF04755"/>
    </source>
</evidence>
<keyword evidence="5" id="KW-1185">Reference proteome</keyword>
<accession>A0AAW1SRJ3</accession>
<evidence type="ECO:0000313" key="5">
    <source>
        <dbReference type="Proteomes" id="UP001485043"/>
    </source>
</evidence>
<dbReference type="AlphaFoldDB" id="A0AAW1SRJ3"/>
<evidence type="ECO:0000313" key="4">
    <source>
        <dbReference type="EMBL" id="KAK9854794.1"/>
    </source>
</evidence>
<comment type="subcellular location">
    <subcellularLocation>
        <location evidence="1">Plastid</location>
    </subcellularLocation>
</comment>